<feature type="compositionally biased region" description="Polar residues" evidence="1">
    <location>
        <begin position="159"/>
        <end position="169"/>
    </location>
</feature>
<dbReference type="RefSeq" id="WP_188547550.1">
    <property type="nucleotide sequence ID" value="NZ_BMCU01000006.1"/>
</dbReference>
<keyword evidence="2" id="KW-0812">Transmembrane</keyword>
<dbReference type="Pfam" id="PF10935">
    <property type="entry name" value="DUF2637"/>
    <property type="match status" value="1"/>
</dbReference>
<feature type="transmembrane region" description="Helical" evidence="2">
    <location>
        <begin position="89"/>
        <end position="110"/>
    </location>
</feature>
<protein>
    <recommendedName>
        <fullName evidence="5">DUF2637 domain-containing protein</fullName>
    </recommendedName>
</protein>
<feature type="region of interest" description="Disordered" evidence="1">
    <location>
        <begin position="154"/>
        <end position="176"/>
    </location>
</feature>
<name>A0A917G8B8_9NOCA</name>
<sequence>MATSHESSIHPTAFLATVAVSGGLTLAIGAASFVLSFTVLRDLARMAGISNSYAWLLPFIIDGTIMQATLSVITMSYRSDEASRRGRRFFWIMLCVAAAVSISGNAFHAFETRTSTLSPTMAASIATIAPIFLLAMTHGIAVLIRSTRESAAAVDPVSPANSRSHQSTAPVAPEEPAVLQDDVSSDVLDTVRLRHEHPEWSWNRIGEQLGVAASTALRRYRRWEESVETSAAADDEETLTVHV</sequence>
<evidence type="ECO:0000256" key="2">
    <source>
        <dbReference type="SAM" id="Phobius"/>
    </source>
</evidence>
<evidence type="ECO:0000256" key="1">
    <source>
        <dbReference type="SAM" id="MobiDB-lite"/>
    </source>
</evidence>
<evidence type="ECO:0000313" key="4">
    <source>
        <dbReference type="Proteomes" id="UP000654257"/>
    </source>
</evidence>
<feature type="transmembrane region" description="Helical" evidence="2">
    <location>
        <begin position="122"/>
        <end position="144"/>
    </location>
</feature>
<reference evidence="3" key="1">
    <citation type="journal article" date="2014" name="Int. J. Syst. Evol. Microbiol.">
        <title>Complete genome sequence of Corynebacterium casei LMG S-19264T (=DSM 44701T), isolated from a smear-ripened cheese.</title>
        <authorList>
            <consortium name="US DOE Joint Genome Institute (JGI-PGF)"/>
            <person name="Walter F."/>
            <person name="Albersmeier A."/>
            <person name="Kalinowski J."/>
            <person name="Ruckert C."/>
        </authorList>
    </citation>
    <scope>NUCLEOTIDE SEQUENCE</scope>
    <source>
        <strain evidence="3">CCM 7905</strain>
    </source>
</reference>
<dbReference type="AlphaFoldDB" id="A0A917G8B8"/>
<keyword evidence="2" id="KW-1133">Transmembrane helix</keyword>
<comment type="caution">
    <text evidence="3">The sequence shown here is derived from an EMBL/GenBank/DDBJ whole genome shotgun (WGS) entry which is preliminary data.</text>
</comment>
<feature type="transmembrane region" description="Helical" evidence="2">
    <location>
        <begin position="12"/>
        <end position="35"/>
    </location>
</feature>
<evidence type="ECO:0000313" key="3">
    <source>
        <dbReference type="EMBL" id="GGG27599.1"/>
    </source>
</evidence>
<reference evidence="3" key="2">
    <citation type="submission" date="2020-09" db="EMBL/GenBank/DDBJ databases">
        <authorList>
            <person name="Sun Q."/>
            <person name="Sedlacek I."/>
        </authorList>
    </citation>
    <scope>NUCLEOTIDE SEQUENCE</scope>
    <source>
        <strain evidence="3">CCM 7905</strain>
    </source>
</reference>
<dbReference type="Proteomes" id="UP000654257">
    <property type="component" value="Unassembled WGS sequence"/>
</dbReference>
<keyword evidence="4" id="KW-1185">Reference proteome</keyword>
<proteinExistence type="predicted"/>
<gene>
    <name evidence="3" type="ORF">GCM10007304_46790</name>
</gene>
<accession>A0A917G8B8</accession>
<evidence type="ECO:0008006" key="5">
    <source>
        <dbReference type="Google" id="ProtNLM"/>
    </source>
</evidence>
<feature type="transmembrane region" description="Helical" evidence="2">
    <location>
        <begin position="55"/>
        <end position="77"/>
    </location>
</feature>
<organism evidence="3 4">
    <name type="scientific">Rhodococcoides trifolii</name>
    <dbReference type="NCBI Taxonomy" id="908250"/>
    <lineage>
        <taxon>Bacteria</taxon>
        <taxon>Bacillati</taxon>
        <taxon>Actinomycetota</taxon>
        <taxon>Actinomycetes</taxon>
        <taxon>Mycobacteriales</taxon>
        <taxon>Nocardiaceae</taxon>
        <taxon>Rhodococcoides</taxon>
    </lineage>
</organism>
<keyword evidence="2" id="KW-0472">Membrane</keyword>
<dbReference type="EMBL" id="BMCU01000006">
    <property type="protein sequence ID" value="GGG27599.1"/>
    <property type="molecule type" value="Genomic_DNA"/>
</dbReference>
<dbReference type="InterPro" id="IPR021235">
    <property type="entry name" value="DUF2637"/>
</dbReference>